<organism evidence="1">
    <name type="scientific">viral metagenome</name>
    <dbReference type="NCBI Taxonomy" id="1070528"/>
    <lineage>
        <taxon>unclassified sequences</taxon>
        <taxon>metagenomes</taxon>
        <taxon>organismal metagenomes</taxon>
    </lineage>
</organism>
<sequence length="89" mass="10711">MEIEKSAHRRQADSRDSPSFYRSDDLFMEWTGEWIAMDSVPDREFCDTAFCRFPVWSQSLLEGICSYDEQVVWRHDREEYDFVRQGDTD</sequence>
<accession>A0A6C0KMP6</accession>
<name>A0A6C0KMP6_9ZZZZ</name>
<dbReference type="EMBL" id="MN740940">
    <property type="protein sequence ID" value="QHU18889.1"/>
    <property type="molecule type" value="Genomic_DNA"/>
</dbReference>
<reference evidence="1" key="1">
    <citation type="journal article" date="2020" name="Nature">
        <title>Giant virus diversity and host interactions through global metagenomics.</title>
        <authorList>
            <person name="Schulz F."/>
            <person name="Roux S."/>
            <person name="Paez-Espino D."/>
            <person name="Jungbluth S."/>
            <person name="Walsh D.A."/>
            <person name="Denef V.J."/>
            <person name="McMahon K.D."/>
            <person name="Konstantinidis K.T."/>
            <person name="Eloe-Fadrosh E.A."/>
            <person name="Kyrpides N.C."/>
            <person name="Woyke T."/>
        </authorList>
    </citation>
    <scope>NUCLEOTIDE SEQUENCE</scope>
    <source>
        <strain evidence="1">GVMAG-S-3300013006-158</strain>
    </source>
</reference>
<evidence type="ECO:0000313" key="1">
    <source>
        <dbReference type="EMBL" id="QHU18889.1"/>
    </source>
</evidence>
<protein>
    <submittedName>
        <fullName evidence="1">Uncharacterized protein</fullName>
    </submittedName>
</protein>
<proteinExistence type="predicted"/>
<dbReference type="AlphaFoldDB" id="A0A6C0KMP6"/>